<gene>
    <name evidence="2" type="ORF">L3X38_023389</name>
</gene>
<dbReference type="PANTHER" id="PTHR39110:SF1">
    <property type="entry name" value="TRANSMEMBRANE PROTEIN"/>
    <property type="match status" value="1"/>
</dbReference>
<keyword evidence="3" id="KW-1185">Reference proteome</keyword>
<proteinExistence type="predicted"/>
<name>A0AAD4VZE0_PRUDU</name>
<feature type="region of interest" description="Disordered" evidence="1">
    <location>
        <begin position="343"/>
        <end position="396"/>
    </location>
</feature>
<feature type="compositionally biased region" description="Low complexity" evidence="1">
    <location>
        <begin position="370"/>
        <end position="379"/>
    </location>
</feature>
<evidence type="ECO:0000313" key="2">
    <source>
        <dbReference type="EMBL" id="KAI5333259.1"/>
    </source>
</evidence>
<protein>
    <submittedName>
        <fullName evidence="2">Uncharacterized protein</fullName>
    </submittedName>
</protein>
<dbReference type="EMBL" id="JAJFAZ020000004">
    <property type="protein sequence ID" value="KAI5333259.1"/>
    <property type="molecule type" value="Genomic_DNA"/>
</dbReference>
<dbReference type="PANTHER" id="PTHR39110">
    <property type="entry name" value="TRANSMEMBRANE PROTEIN"/>
    <property type="match status" value="1"/>
</dbReference>
<reference evidence="2 3" key="1">
    <citation type="journal article" date="2022" name="G3 (Bethesda)">
        <title>Whole-genome sequence and methylome profiling of the almond [Prunus dulcis (Mill.) D.A. Webb] cultivar 'Nonpareil'.</title>
        <authorList>
            <person name="D'Amico-Willman K.M."/>
            <person name="Ouma W.Z."/>
            <person name="Meulia T."/>
            <person name="Sideli G.M."/>
            <person name="Gradziel T.M."/>
            <person name="Fresnedo-Ramirez J."/>
        </authorList>
    </citation>
    <scope>NUCLEOTIDE SEQUENCE [LARGE SCALE GENOMIC DNA]</scope>
    <source>
        <strain evidence="2">Clone GOH B32 T37-40</strain>
    </source>
</reference>
<dbReference type="AlphaFoldDB" id="A0AAD4VZE0"/>
<evidence type="ECO:0000256" key="1">
    <source>
        <dbReference type="SAM" id="MobiDB-lite"/>
    </source>
</evidence>
<organism evidence="2 3">
    <name type="scientific">Prunus dulcis</name>
    <name type="common">Almond</name>
    <name type="synonym">Amygdalus dulcis</name>
    <dbReference type="NCBI Taxonomy" id="3755"/>
    <lineage>
        <taxon>Eukaryota</taxon>
        <taxon>Viridiplantae</taxon>
        <taxon>Streptophyta</taxon>
        <taxon>Embryophyta</taxon>
        <taxon>Tracheophyta</taxon>
        <taxon>Spermatophyta</taxon>
        <taxon>Magnoliopsida</taxon>
        <taxon>eudicotyledons</taxon>
        <taxon>Gunneridae</taxon>
        <taxon>Pentapetalae</taxon>
        <taxon>rosids</taxon>
        <taxon>fabids</taxon>
        <taxon>Rosales</taxon>
        <taxon>Rosaceae</taxon>
        <taxon>Amygdaloideae</taxon>
        <taxon>Amygdaleae</taxon>
        <taxon>Prunus</taxon>
    </lineage>
</organism>
<evidence type="ECO:0000313" key="3">
    <source>
        <dbReference type="Proteomes" id="UP001054821"/>
    </source>
</evidence>
<dbReference type="Proteomes" id="UP001054821">
    <property type="component" value="Chromosome 4"/>
</dbReference>
<sequence>MRFSIQYVVILKQSNWVWQQGMGARGVIGDRWSMRILWACAIGSAASLYMVAAERQAQNRQRMLAEELKAMEAESGNGERMIMHKWLQRLVCAQEDLGNVKTLFDLLMKEEQAEKLRTRLIVVVVLFSQKVHDSGLKQLTNRQSSIGLLVILCLTSLSNAHKVIKFEAPAGVNRKIMDQDKPVGQGFGSGVGTGTGTGTGVGIGKGIGSGGNGVGIEEGYGIGTGSGYGEGTGIGIGRGSGNGGFGEGRGIGIGTGDGGYGEGRGVGIGTGSGGYGPGNGPWASGPGYGNSGGSGFGYGVGIGTGSGSGGNGNNCGGGCNPGCECPGACFQPGQPNGLTYNKPTQHEQMTPTKMGAGEPITPNTPPALCSSPPDSPDSSTKTANEAHHHSAVALHN</sequence>
<comment type="caution">
    <text evidence="2">The sequence shown here is derived from an EMBL/GenBank/DDBJ whole genome shotgun (WGS) entry which is preliminary data.</text>
</comment>
<dbReference type="InterPro" id="IPR053329">
    <property type="entry name" value="Merozoite_Surface_Assoc"/>
</dbReference>
<accession>A0AAD4VZE0</accession>